<reference evidence="10" key="1">
    <citation type="submission" date="2016-03" db="EMBL/GenBank/DDBJ databases">
        <authorList>
            <person name="Devillers H."/>
        </authorList>
    </citation>
    <scope>NUCLEOTIDE SEQUENCE [LARGE SCALE GENOMIC DNA]</scope>
</reference>
<keyword evidence="5 7" id="KW-0648">Protein biosynthesis</keyword>
<sequence>MSFKAAISRLNRLPLIQKEYNFLTSVNHNAERQLNESSKSAVHYPLKNLLCAIKDNIATSDLPTTCASKVLENYTSPFNATIVDLLKTAGAVSIGKTNLDEFGMGSGGTNSHFGATRNPLFPQQDFIVGGSSSGSAAAVAADVVDFSIGTDTGGSVRLPAAFTSIYGFKPSYGRISRYGVVAYAQSLDTVGIMSKSLDTIEKVFEVLNKSDQKDPTCLDDGIRSRLHTSSKLKGKLRVGLPLEFTPNGIPKELQVKLLKVLENIQERGHEIFPVSIPDIKNSLPIYYTLATAEAASNLSRYDGVRYGMRELGSDIIEDILYAPTRAHLGQEVKNRIVLGNHNLSSESFNNHYIKAQKLRVKLIDEFDHIFKCSNVLTGSEGNEQGVDVLLCLSSIGKPIPITKYNNATSKDPINCYINDIFTTPISLAGLPAISIPTGPSETVGVQLVGQFGDDFTVLRAAREISKNIITT</sequence>
<dbReference type="InterPro" id="IPR020556">
    <property type="entry name" value="Amidase_CS"/>
</dbReference>
<dbReference type="PANTHER" id="PTHR11895">
    <property type="entry name" value="TRANSAMIDASE"/>
    <property type="match status" value="1"/>
</dbReference>
<keyword evidence="2 7" id="KW-0436">Ligase</keyword>
<dbReference type="PROSITE" id="PS00571">
    <property type="entry name" value="AMIDASES"/>
    <property type="match status" value="1"/>
</dbReference>
<organism evidence="9 10">
    <name type="scientific">Lachancea dasiensis</name>
    <dbReference type="NCBI Taxonomy" id="1072105"/>
    <lineage>
        <taxon>Eukaryota</taxon>
        <taxon>Fungi</taxon>
        <taxon>Dikarya</taxon>
        <taxon>Ascomycota</taxon>
        <taxon>Saccharomycotina</taxon>
        <taxon>Saccharomycetes</taxon>
        <taxon>Saccharomycetales</taxon>
        <taxon>Saccharomycetaceae</taxon>
        <taxon>Lachancea</taxon>
    </lineage>
</organism>
<dbReference type="GO" id="GO:0007029">
    <property type="term" value="P:endoplasmic reticulum organization"/>
    <property type="evidence" value="ECO:0007669"/>
    <property type="project" value="EnsemblFungi"/>
</dbReference>
<dbReference type="NCBIfam" id="TIGR00132">
    <property type="entry name" value="gatA"/>
    <property type="match status" value="1"/>
</dbReference>
<proteinExistence type="inferred from homology"/>
<dbReference type="OrthoDB" id="421993at2759"/>
<evidence type="ECO:0000256" key="3">
    <source>
        <dbReference type="ARBA" id="ARBA00022741"/>
    </source>
</evidence>
<dbReference type="GO" id="GO:0005739">
    <property type="term" value="C:mitochondrion"/>
    <property type="evidence" value="ECO:0007669"/>
    <property type="project" value="UniProtKB-SubCell"/>
</dbReference>
<dbReference type="InterPro" id="IPR023631">
    <property type="entry name" value="Amidase_dom"/>
</dbReference>
<dbReference type="PANTHER" id="PTHR11895:SF7">
    <property type="entry name" value="GLUTAMYL-TRNA(GLN) AMIDOTRANSFERASE SUBUNIT A, MITOCHONDRIAL"/>
    <property type="match status" value="1"/>
</dbReference>
<dbReference type="STRING" id="1266660.A0A1G4ISH5"/>
<comment type="similarity">
    <text evidence="1 7">Belongs to the amidase family. GatA subfamily.</text>
</comment>
<keyword evidence="4 7" id="KW-0067">ATP-binding</keyword>
<dbReference type="EMBL" id="LT598456">
    <property type="protein sequence ID" value="SCU79569.1"/>
    <property type="molecule type" value="Genomic_DNA"/>
</dbReference>
<protein>
    <recommendedName>
        <fullName evidence="7">Glutamyl-tRNA(Gln) amidotransferase subunit A, mitochondrial</fullName>
        <shortName evidence="7">Glu-AdT subunit A</shortName>
        <ecNumber evidence="7">6.3.5.7</ecNumber>
    </recommendedName>
</protein>
<comment type="subcellular location">
    <subcellularLocation>
        <location evidence="7">Mitochondrion</location>
    </subcellularLocation>
</comment>
<comment type="catalytic activity">
    <reaction evidence="6 7">
        <text>L-glutamyl-tRNA(Gln) + L-glutamine + ATP + H2O = L-glutaminyl-tRNA(Gln) + L-glutamate + ADP + phosphate + H(+)</text>
        <dbReference type="Rhea" id="RHEA:17521"/>
        <dbReference type="Rhea" id="RHEA-COMP:9681"/>
        <dbReference type="Rhea" id="RHEA-COMP:9684"/>
        <dbReference type="ChEBI" id="CHEBI:15377"/>
        <dbReference type="ChEBI" id="CHEBI:15378"/>
        <dbReference type="ChEBI" id="CHEBI:29985"/>
        <dbReference type="ChEBI" id="CHEBI:30616"/>
        <dbReference type="ChEBI" id="CHEBI:43474"/>
        <dbReference type="ChEBI" id="CHEBI:58359"/>
        <dbReference type="ChEBI" id="CHEBI:78520"/>
        <dbReference type="ChEBI" id="CHEBI:78521"/>
        <dbReference type="ChEBI" id="CHEBI:456216"/>
        <dbReference type="EC" id="6.3.5.7"/>
    </reaction>
</comment>
<evidence type="ECO:0000256" key="2">
    <source>
        <dbReference type="ARBA" id="ARBA00022598"/>
    </source>
</evidence>
<feature type="active site" description="Charge relay system" evidence="7">
    <location>
        <position position="131"/>
    </location>
</feature>
<dbReference type="GO" id="GO:0070681">
    <property type="term" value="P:glutaminyl-tRNAGln biosynthesis via transamidation"/>
    <property type="evidence" value="ECO:0007669"/>
    <property type="project" value="UniProtKB-UniRule"/>
</dbReference>
<evidence type="ECO:0000256" key="7">
    <source>
        <dbReference type="HAMAP-Rule" id="MF_03150"/>
    </source>
</evidence>
<dbReference type="GO" id="GO:0050567">
    <property type="term" value="F:glutaminyl-tRNA synthase (glutamine-hydrolyzing) activity"/>
    <property type="evidence" value="ECO:0007669"/>
    <property type="project" value="UniProtKB-UniRule"/>
</dbReference>
<evidence type="ECO:0000256" key="4">
    <source>
        <dbReference type="ARBA" id="ARBA00022840"/>
    </source>
</evidence>
<dbReference type="SUPFAM" id="SSF75304">
    <property type="entry name" value="Amidase signature (AS) enzymes"/>
    <property type="match status" value="1"/>
</dbReference>
<dbReference type="Pfam" id="PF01425">
    <property type="entry name" value="Amidase"/>
    <property type="match status" value="1"/>
</dbReference>
<gene>
    <name evidence="7" type="primary">HER2</name>
    <name evidence="9" type="ORF">LADA_0B01596G</name>
</gene>
<dbReference type="GO" id="GO:0005524">
    <property type="term" value="F:ATP binding"/>
    <property type="evidence" value="ECO:0007669"/>
    <property type="project" value="UniProtKB-KW"/>
</dbReference>
<evidence type="ECO:0000259" key="8">
    <source>
        <dbReference type="Pfam" id="PF01425"/>
    </source>
</evidence>
<evidence type="ECO:0000256" key="6">
    <source>
        <dbReference type="ARBA" id="ARBA00047407"/>
    </source>
</evidence>
<accession>A0A1G4ISH5</accession>
<dbReference type="InterPro" id="IPR036928">
    <property type="entry name" value="AS_sf"/>
</dbReference>
<dbReference type="AlphaFoldDB" id="A0A1G4ISH5"/>
<dbReference type="GO" id="GO:0030956">
    <property type="term" value="C:glutamyl-tRNA(Gln) amidotransferase complex"/>
    <property type="evidence" value="ECO:0007669"/>
    <property type="project" value="UniProtKB-UniRule"/>
</dbReference>
<evidence type="ECO:0000313" key="10">
    <source>
        <dbReference type="Proteomes" id="UP000190274"/>
    </source>
</evidence>
<feature type="active site" description="Charge relay system" evidence="7">
    <location>
        <position position="54"/>
    </location>
</feature>
<keyword evidence="3 7" id="KW-0547">Nucleotide-binding</keyword>
<dbReference type="InterPro" id="IPR000120">
    <property type="entry name" value="Amidase"/>
</dbReference>
<comment type="subunit">
    <text evidence="7">Subunit of the heterotrimeric GatFAB amidotransferase (AdT) complex, composed of A, B and F subunits.</text>
</comment>
<dbReference type="Gene3D" id="3.90.1300.10">
    <property type="entry name" value="Amidase signature (AS) domain"/>
    <property type="match status" value="1"/>
</dbReference>
<name>A0A1G4ISH5_9SACH</name>
<dbReference type="Proteomes" id="UP000190274">
    <property type="component" value="Chromosome B"/>
</dbReference>
<feature type="domain" description="Amidase" evidence="8">
    <location>
        <begin position="10"/>
        <end position="458"/>
    </location>
</feature>
<evidence type="ECO:0000313" key="9">
    <source>
        <dbReference type="EMBL" id="SCU79569.1"/>
    </source>
</evidence>
<feature type="active site" description="Acyl-ester intermediate" evidence="7">
    <location>
        <position position="155"/>
    </location>
</feature>
<dbReference type="InterPro" id="IPR004412">
    <property type="entry name" value="GatA"/>
</dbReference>
<dbReference type="GO" id="GO:0032543">
    <property type="term" value="P:mitochondrial translation"/>
    <property type="evidence" value="ECO:0007669"/>
    <property type="project" value="UniProtKB-UniRule"/>
</dbReference>
<evidence type="ECO:0000256" key="5">
    <source>
        <dbReference type="ARBA" id="ARBA00022917"/>
    </source>
</evidence>
<evidence type="ECO:0000256" key="1">
    <source>
        <dbReference type="ARBA" id="ARBA00008069"/>
    </source>
</evidence>
<dbReference type="EC" id="6.3.5.7" evidence="7"/>
<keyword evidence="7" id="KW-0496">Mitochondrion</keyword>
<dbReference type="HAMAP" id="MF_00120">
    <property type="entry name" value="GatA"/>
    <property type="match status" value="1"/>
</dbReference>
<keyword evidence="10" id="KW-1185">Reference proteome</keyword>
<comment type="function">
    <text evidence="7">Allows the formation of correctly charged Gln-tRNA(Gln) through the transamidation of misacylated Glu-tRNA(Gln) in the mitochondria. The reaction takes place in the presence of glutamine and ATP through an activated gamma-phospho-Glu-tRNA(Gln).</text>
</comment>